<comment type="caution">
    <text evidence="1">The sequence shown here is derived from an EMBL/GenBank/DDBJ whole genome shotgun (WGS) entry which is preliminary data.</text>
</comment>
<dbReference type="Gene3D" id="3.30.420.10">
    <property type="entry name" value="Ribonuclease H-like superfamily/Ribonuclease H"/>
    <property type="match status" value="1"/>
</dbReference>
<evidence type="ECO:0000313" key="2">
    <source>
        <dbReference type="Proteomes" id="UP000499080"/>
    </source>
</evidence>
<protein>
    <submittedName>
        <fullName evidence="1">Uncharacterized protein</fullName>
    </submittedName>
</protein>
<sequence>MIYTDSRSGINVLRSAKHNNRPLVMKYFDIHRTLKNTKIKYCCVPGHVGVPGSENAHKAAKNSNAARETFVPLMPCKLSSLNIEYGNESGRGKQTL</sequence>
<dbReference type="GO" id="GO:0003676">
    <property type="term" value="F:nucleic acid binding"/>
    <property type="evidence" value="ECO:0007669"/>
    <property type="project" value="InterPro"/>
</dbReference>
<dbReference type="OrthoDB" id="6437089at2759"/>
<name>A0A4Y2IU61_ARAVE</name>
<keyword evidence="2" id="KW-1185">Reference proteome</keyword>
<dbReference type="EMBL" id="BGPR01002940">
    <property type="protein sequence ID" value="GBM81337.1"/>
    <property type="molecule type" value="Genomic_DNA"/>
</dbReference>
<gene>
    <name evidence="1" type="ORF">AVEN_50797_1</name>
</gene>
<dbReference type="SUPFAM" id="SSF53098">
    <property type="entry name" value="Ribonuclease H-like"/>
    <property type="match status" value="1"/>
</dbReference>
<evidence type="ECO:0000313" key="1">
    <source>
        <dbReference type="EMBL" id="GBM81337.1"/>
    </source>
</evidence>
<dbReference type="Proteomes" id="UP000499080">
    <property type="component" value="Unassembled WGS sequence"/>
</dbReference>
<dbReference type="AlphaFoldDB" id="A0A4Y2IU61"/>
<reference evidence="1 2" key="1">
    <citation type="journal article" date="2019" name="Sci. Rep.">
        <title>Orb-weaving spider Araneus ventricosus genome elucidates the spidroin gene catalogue.</title>
        <authorList>
            <person name="Kono N."/>
            <person name="Nakamura H."/>
            <person name="Ohtoshi R."/>
            <person name="Moran D.A.P."/>
            <person name="Shinohara A."/>
            <person name="Yoshida Y."/>
            <person name="Fujiwara M."/>
            <person name="Mori M."/>
            <person name="Tomita M."/>
            <person name="Arakawa K."/>
        </authorList>
    </citation>
    <scope>NUCLEOTIDE SEQUENCE [LARGE SCALE GENOMIC DNA]</scope>
</reference>
<dbReference type="InterPro" id="IPR036397">
    <property type="entry name" value="RNaseH_sf"/>
</dbReference>
<proteinExistence type="predicted"/>
<dbReference type="InterPro" id="IPR012337">
    <property type="entry name" value="RNaseH-like_sf"/>
</dbReference>
<accession>A0A4Y2IU61</accession>
<organism evidence="1 2">
    <name type="scientific">Araneus ventricosus</name>
    <name type="common">Orbweaver spider</name>
    <name type="synonym">Epeira ventricosa</name>
    <dbReference type="NCBI Taxonomy" id="182803"/>
    <lineage>
        <taxon>Eukaryota</taxon>
        <taxon>Metazoa</taxon>
        <taxon>Ecdysozoa</taxon>
        <taxon>Arthropoda</taxon>
        <taxon>Chelicerata</taxon>
        <taxon>Arachnida</taxon>
        <taxon>Araneae</taxon>
        <taxon>Araneomorphae</taxon>
        <taxon>Entelegynae</taxon>
        <taxon>Araneoidea</taxon>
        <taxon>Araneidae</taxon>
        <taxon>Araneus</taxon>
    </lineage>
</organism>